<gene>
    <name evidence="2" type="ORF">HK100_007726</name>
</gene>
<feature type="compositionally biased region" description="Low complexity" evidence="1">
    <location>
        <begin position="233"/>
        <end position="245"/>
    </location>
</feature>
<accession>A0AAD5SRD6</accession>
<dbReference type="Pfam" id="PF15251">
    <property type="entry name" value="TAPR1-like"/>
    <property type="match status" value="1"/>
</dbReference>
<dbReference type="AlphaFoldDB" id="A0AAD5SRD6"/>
<reference evidence="2" key="1">
    <citation type="submission" date="2020-05" db="EMBL/GenBank/DDBJ databases">
        <title>Phylogenomic resolution of chytrid fungi.</title>
        <authorList>
            <person name="Stajich J.E."/>
            <person name="Amses K."/>
            <person name="Simmons R."/>
            <person name="Seto K."/>
            <person name="Myers J."/>
            <person name="Bonds A."/>
            <person name="Quandt C.A."/>
            <person name="Barry K."/>
            <person name="Liu P."/>
            <person name="Grigoriev I."/>
            <person name="Longcore J.E."/>
            <person name="James T.Y."/>
        </authorList>
    </citation>
    <scope>NUCLEOTIDE SEQUENCE</scope>
    <source>
        <strain evidence="2">JEL0513</strain>
    </source>
</reference>
<dbReference type="EMBL" id="JADGJH010003668">
    <property type="protein sequence ID" value="KAJ3089511.1"/>
    <property type="molecule type" value="Genomic_DNA"/>
</dbReference>
<evidence type="ECO:0000313" key="3">
    <source>
        <dbReference type="Proteomes" id="UP001211907"/>
    </source>
</evidence>
<feature type="compositionally biased region" description="Polar residues" evidence="1">
    <location>
        <begin position="337"/>
        <end position="348"/>
    </location>
</feature>
<evidence type="ECO:0000313" key="2">
    <source>
        <dbReference type="EMBL" id="KAJ3089511.1"/>
    </source>
</evidence>
<feature type="region of interest" description="Disordered" evidence="1">
    <location>
        <begin position="337"/>
        <end position="380"/>
    </location>
</feature>
<organism evidence="2 3">
    <name type="scientific">Physocladia obscura</name>
    <dbReference type="NCBI Taxonomy" id="109957"/>
    <lineage>
        <taxon>Eukaryota</taxon>
        <taxon>Fungi</taxon>
        <taxon>Fungi incertae sedis</taxon>
        <taxon>Chytridiomycota</taxon>
        <taxon>Chytridiomycota incertae sedis</taxon>
        <taxon>Chytridiomycetes</taxon>
        <taxon>Chytridiales</taxon>
        <taxon>Chytriomycetaceae</taxon>
        <taxon>Physocladia</taxon>
    </lineage>
</organism>
<sequence>MRQAGTSTNTNTNANVTAEAGIGARIGAVDVNVNSTIGNSNIGNNSSSSANSNNNNNIPLDAQFRTAALAVTNLYRASQAAKHAAFEEGYAACFEDLLAALVSEQSQIQHQLPAHQQQHLIKDSILVNLITFMTAKQDLVHPASTESLLNIISAASPTNQQPPQQQQPPVFTFTATPAVVSAADRFHRAHPVSRKGSNKKSDPAFSWFSPATNADLSGVFTGVDFSLLGLDNSNNNSVNDGSNNNIPGKDEGKGGDAADHIPPVAIAADIPGLNVESTASSLVLGNGIENGVHMNTTNSSDAALFTAAVPVISGEHQLQNPLKRRWDMGLTVNVSSGNVDRNVDTSGVANEEEDSAMSDDSDIHAKRVRWISNPDSNMSE</sequence>
<dbReference type="PANTHER" id="PTHR38645:SF1">
    <property type="entry name" value="YALI0F12243P"/>
    <property type="match status" value="1"/>
</dbReference>
<protein>
    <submittedName>
        <fullName evidence="2">Uncharacterized protein</fullName>
    </submittedName>
</protein>
<feature type="compositionally biased region" description="Basic and acidic residues" evidence="1">
    <location>
        <begin position="248"/>
        <end position="257"/>
    </location>
</feature>
<dbReference type="Proteomes" id="UP001211907">
    <property type="component" value="Unassembled WGS sequence"/>
</dbReference>
<keyword evidence="3" id="KW-1185">Reference proteome</keyword>
<dbReference type="InterPro" id="IPR029196">
    <property type="entry name" value="HAPSTR1-like"/>
</dbReference>
<comment type="caution">
    <text evidence="2">The sequence shown here is derived from an EMBL/GenBank/DDBJ whole genome shotgun (WGS) entry which is preliminary data.</text>
</comment>
<name>A0AAD5SRD6_9FUNG</name>
<proteinExistence type="predicted"/>
<dbReference type="PANTHER" id="PTHR38645">
    <property type="entry name" value="CHROMOSOME 9, WHOLE GENOME SHOTGUN SEQUENCE"/>
    <property type="match status" value="1"/>
</dbReference>
<feature type="compositionally biased region" description="Acidic residues" evidence="1">
    <location>
        <begin position="350"/>
        <end position="360"/>
    </location>
</feature>
<evidence type="ECO:0000256" key="1">
    <source>
        <dbReference type="SAM" id="MobiDB-lite"/>
    </source>
</evidence>
<feature type="region of interest" description="Disordered" evidence="1">
    <location>
        <begin position="233"/>
        <end position="257"/>
    </location>
</feature>